<proteinExistence type="predicted"/>
<organism evidence="3 4">
    <name type="scientific">Marinactinospora rubrisoli</name>
    <dbReference type="NCBI Taxonomy" id="2715399"/>
    <lineage>
        <taxon>Bacteria</taxon>
        <taxon>Bacillati</taxon>
        <taxon>Actinomycetota</taxon>
        <taxon>Actinomycetes</taxon>
        <taxon>Streptosporangiales</taxon>
        <taxon>Nocardiopsidaceae</taxon>
        <taxon>Marinactinospora</taxon>
    </lineage>
</organism>
<keyword evidence="2" id="KW-1133">Transmembrane helix</keyword>
<gene>
    <name evidence="3" type="ORF">ACFQRF_07165</name>
</gene>
<feature type="compositionally biased region" description="Low complexity" evidence="1">
    <location>
        <begin position="226"/>
        <end position="297"/>
    </location>
</feature>
<evidence type="ECO:0000313" key="3">
    <source>
        <dbReference type="EMBL" id="MFC7327520.1"/>
    </source>
</evidence>
<feature type="compositionally biased region" description="Gly residues" evidence="1">
    <location>
        <begin position="403"/>
        <end position="415"/>
    </location>
</feature>
<sequence>MNNDTIQRLREPAAWVLLGAVAVQMLAGLIFVFGSAGAYGGTNIPGQLVSQRETFLGVVTVAMILGAVALVVTQREKSPRVFGIVLTALILLGVGAVFGLITLIMGFVANVDAIAVGFGHFFRTGAQLGVLAFAGLVLLRVFGDQNLVPRVPQQAAGPYGQSGPQVGYGPPTGAQGSFAQPNPNQTGQGFQVGAQGYQQPGYGDPNQTGAGRQGWPQEGYAQPSGAQPSYAAQQQEAAADPQQSQPGYPQTGAQPSYGQQYAQAAGYPQTGGQQQGQDWSSASSAESQQSQGWSAQQPPYAGQPGYTGAEAGYGGYGSAPGYTAPSGEQRGYGDQPYTGQQPADASGTSGTGGAGYGTADSEATMVQSPLAGNTGAFPEQPPGSSGERAAQDAIQYGWYQQGAPGGGQAQPGGQQGDQADSEATMRVDPGYGAQYGAAGSYPGQQPHETPAPYGGEQGGYGGDQQRRPGAERDDRPQGWYRDDDRR</sequence>
<reference evidence="4" key="1">
    <citation type="journal article" date="2019" name="Int. J. Syst. Evol. Microbiol.">
        <title>The Global Catalogue of Microorganisms (GCM) 10K type strain sequencing project: providing services to taxonomists for standard genome sequencing and annotation.</title>
        <authorList>
            <consortium name="The Broad Institute Genomics Platform"/>
            <consortium name="The Broad Institute Genome Sequencing Center for Infectious Disease"/>
            <person name="Wu L."/>
            <person name="Ma J."/>
        </authorList>
    </citation>
    <scope>NUCLEOTIDE SEQUENCE [LARGE SCALE GENOMIC DNA]</scope>
    <source>
        <strain evidence="4">CGMCC 4.7382</strain>
    </source>
</reference>
<evidence type="ECO:0000313" key="4">
    <source>
        <dbReference type="Proteomes" id="UP001596540"/>
    </source>
</evidence>
<protein>
    <submittedName>
        <fullName evidence="3">Uncharacterized protein</fullName>
    </submittedName>
</protein>
<name>A0ABW2KE41_9ACTN</name>
<dbReference type="RefSeq" id="WP_379869879.1">
    <property type="nucleotide sequence ID" value="NZ_JBHTBH010000003.1"/>
</dbReference>
<feature type="transmembrane region" description="Helical" evidence="2">
    <location>
        <begin position="121"/>
        <end position="142"/>
    </location>
</feature>
<keyword evidence="2" id="KW-0472">Membrane</keyword>
<dbReference type="Proteomes" id="UP001596540">
    <property type="component" value="Unassembled WGS sequence"/>
</dbReference>
<feature type="transmembrane region" description="Helical" evidence="2">
    <location>
        <begin position="12"/>
        <end position="34"/>
    </location>
</feature>
<keyword evidence="4" id="KW-1185">Reference proteome</keyword>
<dbReference type="EMBL" id="JBHTBH010000003">
    <property type="protein sequence ID" value="MFC7327520.1"/>
    <property type="molecule type" value="Genomic_DNA"/>
</dbReference>
<feature type="compositionally biased region" description="Polar residues" evidence="1">
    <location>
        <begin position="174"/>
        <end position="189"/>
    </location>
</feature>
<comment type="caution">
    <text evidence="3">The sequence shown here is derived from an EMBL/GenBank/DDBJ whole genome shotgun (WGS) entry which is preliminary data.</text>
</comment>
<feature type="region of interest" description="Disordered" evidence="1">
    <location>
        <begin position="153"/>
        <end position="486"/>
    </location>
</feature>
<feature type="compositionally biased region" description="Basic and acidic residues" evidence="1">
    <location>
        <begin position="464"/>
        <end position="486"/>
    </location>
</feature>
<evidence type="ECO:0000256" key="1">
    <source>
        <dbReference type="SAM" id="MobiDB-lite"/>
    </source>
</evidence>
<evidence type="ECO:0000256" key="2">
    <source>
        <dbReference type="SAM" id="Phobius"/>
    </source>
</evidence>
<feature type="transmembrane region" description="Helical" evidence="2">
    <location>
        <begin position="54"/>
        <end position="72"/>
    </location>
</feature>
<keyword evidence="2" id="KW-0812">Transmembrane</keyword>
<feature type="transmembrane region" description="Helical" evidence="2">
    <location>
        <begin position="84"/>
        <end position="109"/>
    </location>
</feature>
<accession>A0ABW2KE41</accession>
<feature type="compositionally biased region" description="Low complexity" evidence="1">
    <location>
        <begin position="429"/>
        <end position="445"/>
    </location>
</feature>